<feature type="compositionally biased region" description="Acidic residues" evidence="1">
    <location>
        <begin position="295"/>
        <end position="304"/>
    </location>
</feature>
<evidence type="ECO:0000259" key="2">
    <source>
        <dbReference type="Pfam" id="PF13349"/>
    </source>
</evidence>
<name>A0A5J5E2P4_9BIFI</name>
<feature type="region of interest" description="Disordered" evidence="1">
    <location>
        <begin position="287"/>
        <end position="309"/>
    </location>
</feature>
<evidence type="ECO:0000256" key="1">
    <source>
        <dbReference type="SAM" id="MobiDB-lite"/>
    </source>
</evidence>
<organism evidence="4 5">
    <name type="scientific">Bifidobacterium vespertilionis</name>
    <dbReference type="NCBI Taxonomy" id="2562524"/>
    <lineage>
        <taxon>Bacteria</taxon>
        <taxon>Bacillati</taxon>
        <taxon>Actinomycetota</taxon>
        <taxon>Actinomycetes</taxon>
        <taxon>Bifidobacteriales</taxon>
        <taxon>Bifidobacteriaceae</taxon>
        <taxon>Bifidobacterium</taxon>
    </lineage>
</organism>
<dbReference type="Proteomes" id="UP000345527">
    <property type="component" value="Unassembled WGS sequence"/>
</dbReference>
<accession>A0A5J5E2P4</accession>
<evidence type="ECO:0000313" key="4">
    <source>
        <dbReference type="EMBL" id="KAA8823413.1"/>
    </source>
</evidence>
<reference evidence="5 6" key="1">
    <citation type="journal article" date="2019" name="Syst. Appl. Microbiol.">
        <title>Characterization of Bifidobacterium species in feaces of the Egyptian fruit bat: Description of B. vespertilionis sp. nov. and B. rousetti sp. nov.</title>
        <authorList>
            <person name="Modesto M."/>
            <person name="Satti M."/>
            <person name="Watanabe K."/>
            <person name="Puglisi E."/>
            <person name="Morelli L."/>
            <person name="Huang C.-H."/>
            <person name="Liou J.-S."/>
            <person name="Miyashita M."/>
            <person name="Tamura T."/>
            <person name="Saito S."/>
            <person name="Mori K."/>
            <person name="Huang L."/>
            <person name="Sciavilla P."/>
            <person name="Sandri C."/>
            <person name="Spiezio C."/>
            <person name="Vitali F."/>
            <person name="Cavalieri D."/>
            <person name="Perpetuini G."/>
            <person name="Tofalo R."/>
            <person name="Bonetti A."/>
            <person name="Arita M."/>
            <person name="Mattarelli P."/>
        </authorList>
    </citation>
    <scope>NUCLEOTIDE SEQUENCE [LARGE SCALE GENOMIC DNA]</scope>
    <source>
        <strain evidence="3 6">RST16</strain>
        <strain evidence="4 5">RST8</strain>
    </source>
</reference>
<dbReference type="OrthoDB" id="3232569at2"/>
<gene>
    <name evidence="4" type="ORF">EM848_05570</name>
    <name evidence="3" type="ORF">EMO90_08060</name>
</gene>
<dbReference type="AlphaFoldDB" id="A0A5J5E2P4"/>
<dbReference type="RefSeq" id="WP_150353946.1">
    <property type="nucleotide sequence ID" value="NZ_JAFEJW010000017.1"/>
</dbReference>
<keyword evidence="6" id="KW-1185">Reference proteome</keyword>
<evidence type="ECO:0000313" key="3">
    <source>
        <dbReference type="EMBL" id="KAA8819579.1"/>
    </source>
</evidence>
<evidence type="ECO:0000313" key="5">
    <source>
        <dbReference type="Proteomes" id="UP000345527"/>
    </source>
</evidence>
<dbReference type="Proteomes" id="UP000374630">
    <property type="component" value="Unassembled WGS sequence"/>
</dbReference>
<dbReference type="EMBL" id="RZOA01000009">
    <property type="protein sequence ID" value="KAA8823413.1"/>
    <property type="molecule type" value="Genomic_DNA"/>
</dbReference>
<proteinExistence type="predicted"/>
<dbReference type="EMBL" id="RZNZ01000010">
    <property type="protein sequence ID" value="KAA8819579.1"/>
    <property type="molecule type" value="Genomic_DNA"/>
</dbReference>
<evidence type="ECO:0000313" key="6">
    <source>
        <dbReference type="Proteomes" id="UP000374630"/>
    </source>
</evidence>
<protein>
    <recommendedName>
        <fullName evidence="2">DUF4097 domain-containing protein</fullName>
    </recommendedName>
</protein>
<dbReference type="InterPro" id="IPR025164">
    <property type="entry name" value="Toastrack_DUF4097"/>
</dbReference>
<feature type="domain" description="DUF4097" evidence="2">
    <location>
        <begin position="42"/>
        <end position="245"/>
    </location>
</feature>
<dbReference type="Pfam" id="PF13349">
    <property type="entry name" value="DUF4097"/>
    <property type="match status" value="1"/>
</dbReference>
<sequence>MSETFGDRSWTIRPGESKVIELDDVARLKVDLVRGRVDVVGSDDPVTRVEVSNVQGLDVRVSLNEDGRLKIDHPDANKTINVHGMRDGLGLLRGMFGKSDRDALCSADVSIVVPREVKAKINMVRGDTLVSGLTAGAKLDTVSGTVLSDSLVGELKLDTVSGRVEARNHRGAIDVDSVNGEVVLSGEYSKVDLNSVSGATYLDAFGAPSKLALNVVSGNAIVRVDADAHTVYKADAMFGSVSVDGHKFKVPKSGFKYEDGPEDGPCVDIRFNAVSGSLKVVHRAADDEAPVAADDPADVGDPADTDPVVADPAETANLAEAAEGR</sequence>
<comment type="caution">
    <text evidence="4">The sequence shown here is derived from an EMBL/GenBank/DDBJ whole genome shotgun (WGS) entry which is preliminary data.</text>
</comment>